<evidence type="ECO:0000313" key="3">
    <source>
        <dbReference type="Proteomes" id="UP000632828"/>
    </source>
</evidence>
<feature type="domain" description="Spore protein YkvP/CgeB glycosyl transferase-like" evidence="1">
    <location>
        <begin position="183"/>
        <end position="282"/>
    </location>
</feature>
<dbReference type="InterPro" id="IPR055259">
    <property type="entry name" value="YkvP/CgeB_Glyco_trans-like"/>
</dbReference>
<dbReference type="SUPFAM" id="SSF53756">
    <property type="entry name" value="UDP-Glycosyltransferase/glycogen phosphorylase"/>
    <property type="match status" value="1"/>
</dbReference>
<name>A0A8J6R6E6_9BACT</name>
<sequence>MKLKIAFICQPEYFRFSYENDLDSFACVKEFPFHFDMSASEFTALEEFDADYNFFFRGEFFPDKVLCRLRGNKVNFSSEPFPRCIDGRLVYTRDSLSRYNHFRHIRHKPFDYVFHYDESSLAFMAQDGIKLSGAFPFPVATRTYAPRTAEKNWDLFFIGRSSTHREQFFGPLKHRYHFLHIAHGIWGPPLVEYLCQTKICLNIHAEDEVSWEPRMQMLLAVGVFVISEQITPNSVLRPNIDYVEISTPQQLSEAVEYYLAHPEERQRIAASGRARVCEHLDARAVYPRLVEQLSQGQLPRFAADPVTALREWLHTVRRAMQLLKALLRP</sequence>
<organism evidence="2 3">
    <name type="scientific">Pelovirga terrestris</name>
    <dbReference type="NCBI Taxonomy" id="2771352"/>
    <lineage>
        <taxon>Bacteria</taxon>
        <taxon>Pseudomonadati</taxon>
        <taxon>Thermodesulfobacteriota</taxon>
        <taxon>Desulfuromonadia</taxon>
        <taxon>Geobacterales</taxon>
        <taxon>Geobacteraceae</taxon>
        <taxon>Pelovirga</taxon>
    </lineage>
</organism>
<evidence type="ECO:0000313" key="2">
    <source>
        <dbReference type="EMBL" id="MBD1401319.1"/>
    </source>
</evidence>
<protein>
    <submittedName>
        <fullName evidence="2">Glycosyltransferase</fullName>
    </submittedName>
</protein>
<keyword evidence="3" id="KW-1185">Reference proteome</keyword>
<gene>
    <name evidence="2" type="ORF">ICT70_11610</name>
</gene>
<dbReference type="RefSeq" id="WP_191156807.1">
    <property type="nucleotide sequence ID" value="NZ_JACWUN010000013.1"/>
</dbReference>
<dbReference type="AlphaFoldDB" id="A0A8J6R6E6"/>
<proteinExistence type="predicted"/>
<dbReference type="EMBL" id="JACWUN010000013">
    <property type="protein sequence ID" value="MBD1401319.1"/>
    <property type="molecule type" value="Genomic_DNA"/>
</dbReference>
<dbReference type="Proteomes" id="UP000632828">
    <property type="component" value="Unassembled WGS sequence"/>
</dbReference>
<evidence type="ECO:0000259" key="1">
    <source>
        <dbReference type="Pfam" id="PF13524"/>
    </source>
</evidence>
<comment type="caution">
    <text evidence="2">The sequence shown here is derived from an EMBL/GenBank/DDBJ whole genome shotgun (WGS) entry which is preliminary data.</text>
</comment>
<reference evidence="2" key="1">
    <citation type="submission" date="2020-09" db="EMBL/GenBank/DDBJ databases">
        <title>Pelobacter alkaliphilus sp. nov., a novel anaerobic arsenate-reducing bacterium from terrestrial mud volcano.</title>
        <authorList>
            <person name="Khomyakova M.A."/>
            <person name="Merkel A.Y."/>
            <person name="Slobodkin A.I."/>
        </authorList>
    </citation>
    <scope>NUCLEOTIDE SEQUENCE</scope>
    <source>
        <strain evidence="2">M08fum</strain>
    </source>
</reference>
<dbReference type="Pfam" id="PF13524">
    <property type="entry name" value="Glyco_trans_1_2"/>
    <property type="match status" value="1"/>
</dbReference>
<accession>A0A8J6R6E6</accession>